<dbReference type="SUPFAM" id="SSF58100">
    <property type="entry name" value="Bacterial hemolysins"/>
    <property type="match status" value="1"/>
</dbReference>
<dbReference type="Proteomes" id="UP001176059">
    <property type="component" value="Unassembled WGS sequence"/>
</dbReference>
<reference evidence="2" key="1">
    <citation type="submission" date="2022-08" db="EMBL/GenBank/DDBJ databases">
        <authorList>
            <consortium name="DOE Joint Genome Institute"/>
            <person name="Min B."/>
            <person name="Sierra-Patev S."/>
            <person name="Naranjo-Ortiz M."/>
            <person name="Looney B."/>
            <person name="Konkel Z."/>
            <person name="Slot J.C."/>
            <person name="Sakamoto Y."/>
            <person name="Steenwyk J.L."/>
            <person name="Rokas A."/>
            <person name="Carro J."/>
            <person name="Camarero S."/>
            <person name="Ferreira P."/>
            <person name="Molpeceres G."/>
            <person name="Ruiz-duenas F.J."/>
            <person name="Serrano A."/>
            <person name="Henrissat B."/>
            <person name="Drula E."/>
            <person name="Hughes K.W."/>
            <person name="Mata J.L."/>
            <person name="Ishikawa N.K."/>
            <person name="Vargas-Isla R."/>
            <person name="Ushijima S."/>
            <person name="Smith C.A."/>
            <person name="Ahrendt S."/>
            <person name="Andreopoulos W."/>
            <person name="He G."/>
            <person name="LaButti K."/>
            <person name="Lipzen A."/>
            <person name="Ng V."/>
            <person name="Riley R."/>
            <person name="Sandor L."/>
            <person name="Barry K."/>
            <person name="Martinez A.T."/>
            <person name="Xiao Y."/>
            <person name="Gibbons J.G."/>
            <person name="Terashima K."/>
            <person name="Hibbett D.S."/>
            <person name="Grigoriev I.V."/>
        </authorList>
    </citation>
    <scope>NUCLEOTIDE SEQUENCE</scope>
    <source>
        <strain evidence="2">ET3784</strain>
    </source>
</reference>
<evidence type="ECO:0000256" key="1">
    <source>
        <dbReference type="SAM" id="Phobius"/>
    </source>
</evidence>
<feature type="transmembrane region" description="Helical" evidence="1">
    <location>
        <begin position="216"/>
        <end position="235"/>
    </location>
</feature>
<keyword evidence="1" id="KW-0812">Transmembrane</keyword>
<reference evidence="2" key="2">
    <citation type="journal article" date="2023" name="Proc. Natl. Acad. Sci. U.S.A.">
        <title>A global phylogenomic analysis of the shiitake genus Lentinula.</title>
        <authorList>
            <person name="Sierra-Patev S."/>
            <person name="Min B."/>
            <person name="Naranjo-Ortiz M."/>
            <person name="Looney B."/>
            <person name="Konkel Z."/>
            <person name="Slot J.C."/>
            <person name="Sakamoto Y."/>
            <person name="Steenwyk J.L."/>
            <person name="Rokas A."/>
            <person name="Carro J."/>
            <person name="Camarero S."/>
            <person name="Ferreira P."/>
            <person name="Molpeceres G."/>
            <person name="Ruiz-Duenas F.J."/>
            <person name="Serrano A."/>
            <person name="Henrissat B."/>
            <person name="Drula E."/>
            <person name="Hughes K.W."/>
            <person name="Mata J.L."/>
            <person name="Ishikawa N.K."/>
            <person name="Vargas-Isla R."/>
            <person name="Ushijima S."/>
            <person name="Smith C.A."/>
            <person name="Donoghue J."/>
            <person name="Ahrendt S."/>
            <person name="Andreopoulos W."/>
            <person name="He G."/>
            <person name="LaButti K."/>
            <person name="Lipzen A."/>
            <person name="Ng V."/>
            <person name="Riley R."/>
            <person name="Sandor L."/>
            <person name="Barry K."/>
            <person name="Martinez A.T."/>
            <person name="Xiao Y."/>
            <person name="Gibbons J.G."/>
            <person name="Terashima K."/>
            <person name="Grigoriev I.V."/>
            <person name="Hibbett D."/>
        </authorList>
    </citation>
    <scope>NUCLEOTIDE SEQUENCE</scope>
    <source>
        <strain evidence="2">ET3784</strain>
    </source>
</reference>
<organism evidence="2 3">
    <name type="scientific">Lentinula guzmanii</name>
    <dbReference type="NCBI Taxonomy" id="2804957"/>
    <lineage>
        <taxon>Eukaryota</taxon>
        <taxon>Fungi</taxon>
        <taxon>Dikarya</taxon>
        <taxon>Basidiomycota</taxon>
        <taxon>Agaricomycotina</taxon>
        <taxon>Agaricomycetes</taxon>
        <taxon>Agaricomycetidae</taxon>
        <taxon>Agaricales</taxon>
        <taxon>Marasmiineae</taxon>
        <taxon>Omphalotaceae</taxon>
        <taxon>Lentinula</taxon>
    </lineage>
</organism>
<sequence length="348" mass="38006">MIFKAPRSTRLPSLTCYHTQLGIKSFRFPGVIRDTDKPINLDKDKQSDSFLLWGVIRYSQSDFQNIASELSFIDNQNLVPSAPKFEPQWQELSQQWTNVLWASRTAASNIVAVCTEFTAVIMPAIANITDGEIPIHEAVEILNDFLSEVEDQHQGSQSISDGFTSLIGALTNFTESFTGYAGKLTESDEQTIQEELQTEITALTANIKQLQIEMGAVGAALGASVFVDAGLLYVFPEFSPVIVGAGLAAVGGSAIGFGLLETELESDYSQRSSDQNQIDTLQEQLATIAQVNATLDSVKSQVDTMSGQLNVSTVIWNAVTSDIQQTINFLQTGERNVSWSICCHVAVY</sequence>
<keyword evidence="1" id="KW-1133">Transmembrane helix</keyword>
<protein>
    <submittedName>
        <fullName evidence="2">Uncharacterized protein</fullName>
    </submittedName>
</protein>
<proteinExistence type="predicted"/>
<dbReference type="Gene3D" id="1.20.1170.10">
    <property type="match status" value="1"/>
</dbReference>
<evidence type="ECO:0000313" key="2">
    <source>
        <dbReference type="EMBL" id="KAJ3723598.1"/>
    </source>
</evidence>
<comment type="caution">
    <text evidence="2">The sequence shown here is derived from an EMBL/GenBank/DDBJ whole genome shotgun (WGS) entry which is preliminary data.</text>
</comment>
<evidence type="ECO:0000313" key="3">
    <source>
        <dbReference type="Proteomes" id="UP001176059"/>
    </source>
</evidence>
<feature type="transmembrane region" description="Helical" evidence="1">
    <location>
        <begin position="241"/>
        <end position="260"/>
    </location>
</feature>
<gene>
    <name evidence="2" type="ORF">DFJ43DRAFT_1041925</name>
</gene>
<name>A0AA38JD33_9AGAR</name>
<keyword evidence="3" id="KW-1185">Reference proteome</keyword>
<keyword evidence="1" id="KW-0472">Membrane</keyword>
<accession>A0AA38JD33</accession>
<dbReference type="EMBL" id="JANVFO010000052">
    <property type="protein sequence ID" value="KAJ3723598.1"/>
    <property type="molecule type" value="Genomic_DNA"/>
</dbReference>
<dbReference type="AlphaFoldDB" id="A0AA38JD33"/>